<dbReference type="EMBL" id="MT774398">
    <property type="protein sequence ID" value="QOR56907.1"/>
    <property type="molecule type" value="Genomic_DNA"/>
</dbReference>
<evidence type="ECO:0000313" key="1">
    <source>
        <dbReference type="EMBL" id="QOR56907.1"/>
    </source>
</evidence>
<protein>
    <submittedName>
        <fullName evidence="1">Uncharacterized protein</fullName>
    </submittedName>
</protein>
<dbReference type="GeneID" id="65130831"/>
<dbReference type="KEGG" id="vg:65130831"/>
<sequence>MRLNEPGVYQVVGSDIELLAIVVGETPHLRIISAIIMNDVFQKAKFREVKEESLEIQSIYAHPEMYVFYPYEGSDVCQLPIELRSMRGAKMPSIDDAMYRTFKERYKVDTSIPGRGAMSTKVYIMSITGWSAAQAQLVICKIAKEIKKENGIIQSY</sequence>
<reference evidence="1 2" key="1">
    <citation type="submission" date="2020-07" db="EMBL/GenBank/DDBJ databases">
        <title>Taxonomic proposal: Crassvirales, a new order of highly abundant and diverse bacterial viruses.</title>
        <authorList>
            <person name="Shkoporov A.N."/>
            <person name="Stockdale S.R."/>
            <person name="Guerin E."/>
            <person name="Ross R.P."/>
            <person name="Hill C."/>
        </authorList>
    </citation>
    <scope>NUCLEOTIDE SEQUENCE [LARGE SCALE GENOMIC DNA]</scope>
</reference>
<evidence type="ECO:0000313" key="2">
    <source>
        <dbReference type="Proteomes" id="UP000593985"/>
    </source>
</evidence>
<dbReference type="RefSeq" id="YP_010112359.1">
    <property type="nucleotide sequence ID" value="NC_055891.1"/>
</dbReference>
<proteinExistence type="predicted"/>
<accession>A0A7M1RR43</accession>
<keyword evidence="2" id="KW-1185">Reference proteome</keyword>
<dbReference type="Proteomes" id="UP000593985">
    <property type="component" value="Segment"/>
</dbReference>
<name>A0A7M1RR43_9CAUD</name>
<organism evidence="1 2">
    <name type="scientific">uncultured phage cr60_1</name>
    <dbReference type="NCBI Taxonomy" id="2772082"/>
    <lineage>
        <taxon>Viruses</taxon>
        <taxon>Duplodnaviria</taxon>
        <taxon>Heunggongvirae</taxon>
        <taxon>Uroviricota</taxon>
        <taxon>Caudoviricetes</taxon>
        <taxon>Crassvirales</taxon>
        <taxon>Suoliviridae</taxon>
        <taxon>Loutivirinae</taxon>
        <taxon>Buchavirus</taxon>
        <taxon>Buchavirus hominis</taxon>
    </lineage>
</organism>